<dbReference type="SUPFAM" id="SSF54427">
    <property type="entry name" value="NTF2-like"/>
    <property type="match status" value="1"/>
</dbReference>
<dbReference type="Proteomes" id="UP000197468">
    <property type="component" value="Unassembled WGS sequence"/>
</dbReference>
<protein>
    <recommendedName>
        <fullName evidence="3">SnoaL-like domain-containing protein</fullName>
    </recommendedName>
</protein>
<dbReference type="Gene3D" id="3.10.450.50">
    <property type="match status" value="1"/>
</dbReference>
<organism evidence="1 2">
    <name type="scientific">Roseateles aquatilis</name>
    <dbReference type="NCBI Taxonomy" id="431061"/>
    <lineage>
        <taxon>Bacteria</taxon>
        <taxon>Pseudomonadati</taxon>
        <taxon>Pseudomonadota</taxon>
        <taxon>Betaproteobacteria</taxon>
        <taxon>Burkholderiales</taxon>
        <taxon>Sphaerotilaceae</taxon>
        <taxon>Roseateles</taxon>
    </lineage>
</organism>
<evidence type="ECO:0000313" key="1">
    <source>
        <dbReference type="EMBL" id="OWQ87533.1"/>
    </source>
</evidence>
<gene>
    <name evidence="1" type="ORF">CDN99_18205</name>
</gene>
<dbReference type="EMBL" id="NIOF01000009">
    <property type="protein sequence ID" value="OWQ87533.1"/>
    <property type="molecule type" value="Genomic_DNA"/>
</dbReference>
<comment type="caution">
    <text evidence="1">The sequence shown here is derived from an EMBL/GenBank/DDBJ whole genome shotgun (WGS) entry which is preliminary data.</text>
</comment>
<accession>A0A246J4M7</accession>
<sequence length="147" mass="16625">MPRPTDMTPHQLQTLCPEVSDDEANVLSRLLGHLHRAAYDELLGMFSQDAHVNDQLRNFWGLDRIRAWLEEEISDQHLQVSISSIRKHHDHVILSARMRGDFATGGLSDSVLVDLHVKIGGSKIVRLLILLVLTDDAPPEVRVQVRL</sequence>
<proteinExistence type="predicted"/>
<dbReference type="InterPro" id="IPR032710">
    <property type="entry name" value="NTF2-like_dom_sf"/>
</dbReference>
<evidence type="ECO:0008006" key="3">
    <source>
        <dbReference type="Google" id="ProtNLM"/>
    </source>
</evidence>
<keyword evidence="2" id="KW-1185">Reference proteome</keyword>
<evidence type="ECO:0000313" key="2">
    <source>
        <dbReference type="Proteomes" id="UP000197468"/>
    </source>
</evidence>
<name>A0A246J4M7_9BURK</name>
<reference evidence="1 2" key="1">
    <citation type="journal article" date="2008" name="Int. J. Syst. Evol. Microbiol.">
        <title>Description of Roseateles aquatilis sp. nov. and Roseateles terrae sp. nov., in the class Betaproteobacteria, and emended description of the genus Roseateles.</title>
        <authorList>
            <person name="Gomila M."/>
            <person name="Bowien B."/>
            <person name="Falsen E."/>
            <person name="Moore E.R."/>
            <person name="Lalucat J."/>
        </authorList>
    </citation>
    <scope>NUCLEOTIDE SEQUENCE [LARGE SCALE GENOMIC DNA]</scope>
    <source>
        <strain evidence="1 2">CCUG 48205</strain>
    </source>
</reference>
<dbReference type="AlphaFoldDB" id="A0A246J4M7"/>